<gene>
    <name evidence="5" type="ORF">SAMN05660748_0651</name>
</gene>
<keyword evidence="2" id="KW-0067">ATP-binding</keyword>
<feature type="region of interest" description="Disordered" evidence="3">
    <location>
        <begin position="444"/>
        <end position="495"/>
    </location>
</feature>
<dbReference type="CDD" id="cd05387">
    <property type="entry name" value="BY-kinase"/>
    <property type="match status" value="1"/>
</dbReference>
<proteinExistence type="predicted"/>
<dbReference type="InterPro" id="IPR027417">
    <property type="entry name" value="P-loop_NTPase"/>
</dbReference>
<keyword evidence="6" id="KW-1185">Reference proteome</keyword>
<evidence type="ECO:0000256" key="1">
    <source>
        <dbReference type="ARBA" id="ARBA00022741"/>
    </source>
</evidence>
<dbReference type="InterPro" id="IPR050445">
    <property type="entry name" value="Bact_polysacc_biosynth/exp"/>
</dbReference>
<dbReference type="NCBIfam" id="TIGR01007">
    <property type="entry name" value="eps_fam"/>
    <property type="match status" value="1"/>
</dbReference>
<dbReference type="GO" id="GO:0005886">
    <property type="term" value="C:plasma membrane"/>
    <property type="evidence" value="ECO:0007669"/>
    <property type="project" value="TreeGrafter"/>
</dbReference>
<dbReference type="EMBL" id="OBQI01000001">
    <property type="protein sequence ID" value="SOC47153.1"/>
    <property type="molecule type" value="Genomic_DNA"/>
</dbReference>
<dbReference type="SUPFAM" id="SSF52540">
    <property type="entry name" value="P-loop containing nucleoside triphosphate hydrolases"/>
    <property type="match status" value="1"/>
</dbReference>
<dbReference type="Proteomes" id="UP000219435">
    <property type="component" value="Unassembled WGS sequence"/>
</dbReference>
<dbReference type="InterPro" id="IPR002586">
    <property type="entry name" value="CobQ/CobB/MinD/ParA_Nub-bd_dom"/>
</dbReference>
<accession>A0A285UZD7</accession>
<evidence type="ECO:0000313" key="5">
    <source>
        <dbReference type="EMBL" id="SOC47153.1"/>
    </source>
</evidence>
<evidence type="ECO:0000256" key="3">
    <source>
        <dbReference type="SAM" id="MobiDB-lite"/>
    </source>
</evidence>
<dbReference type="PANTHER" id="PTHR32309">
    <property type="entry name" value="TYROSINE-PROTEIN KINASE"/>
    <property type="match status" value="1"/>
</dbReference>
<reference evidence="6" key="1">
    <citation type="submission" date="2017-08" db="EMBL/GenBank/DDBJ databases">
        <authorList>
            <person name="Varghese N."/>
            <person name="Submissions S."/>
        </authorList>
    </citation>
    <scope>NUCLEOTIDE SEQUENCE [LARGE SCALE GENOMIC DNA]</scope>
    <source>
        <strain evidence="6">DSM 4725</strain>
    </source>
</reference>
<evidence type="ECO:0000313" key="6">
    <source>
        <dbReference type="Proteomes" id="UP000219435"/>
    </source>
</evidence>
<evidence type="ECO:0000256" key="2">
    <source>
        <dbReference type="ARBA" id="ARBA00022840"/>
    </source>
</evidence>
<name>A0A285UZD7_9ACTN</name>
<dbReference type="Gene3D" id="3.40.50.300">
    <property type="entry name" value="P-loop containing nucleotide triphosphate hydrolases"/>
    <property type="match status" value="1"/>
</dbReference>
<protein>
    <submittedName>
        <fullName evidence="5">Capsular exopolysaccharide family</fullName>
    </submittedName>
</protein>
<dbReference type="InterPro" id="IPR005702">
    <property type="entry name" value="Wzc-like_C"/>
</dbReference>
<dbReference type="GO" id="GO:0004713">
    <property type="term" value="F:protein tyrosine kinase activity"/>
    <property type="evidence" value="ECO:0007669"/>
    <property type="project" value="TreeGrafter"/>
</dbReference>
<dbReference type="AlphaFoldDB" id="A0A285UZD7"/>
<dbReference type="OrthoDB" id="9812433at2"/>
<keyword evidence="1" id="KW-0547">Nucleotide-binding</keyword>
<feature type="domain" description="CobQ/CobB/MinD/ParA nucleotide binding" evidence="4">
    <location>
        <begin position="267"/>
        <end position="442"/>
    </location>
</feature>
<dbReference type="GO" id="GO:0005524">
    <property type="term" value="F:ATP binding"/>
    <property type="evidence" value="ECO:0007669"/>
    <property type="project" value="UniProtKB-KW"/>
</dbReference>
<dbReference type="RefSeq" id="WP_097193551.1">
    <property type="nucleotide sequence ID" value="NZ_OBQI01000001.1"/>
</dbReference>
<evidence type="ECO:0000259" key="4">
    <source>
        <dbReference type="Pfam" id="PF01656"/>
    </source>
</evidence>
<sequence>MDLHELLQLLRRRWRWTAAVAFAGLLVAGVGSLATPSSYQAGSSIFFSLRFGDSADDLAQGSAYAQNQVASYAMLAGTPAVLDPVIVKLGLETTPQALAGQVSAEVESGTVVLQVRVSDASPARAAELTNAVTEQLVATVAELAPQTADGQPTVEGVTVSPAVAPTSPSEPRTTLNLAIGLLAGLVLGMGAAVVRDLTDTRVRTAEDLAQVTDLPLLAGLDTPPGADAGRDLVVVNAPRSPSAEAFRSLRTAVQFTARPGQPLTLLVTSSHAAEGKSTVAANLAETLAETGLRVALVDADLRRPSVADAFGLEGAAGLTTVLIGQAGLDDVLQDWGSSGLHVLTSGPLPPNPSELLSAPAMADVLAQLGASHDVVLVDGAPLLPVTDSAVLARLVSGTMLIADASRTRRPAVLRSLGLLERVGARVVGVVLTHVRQRAADGYGYEAAQHPEQPTQPKQLKRPKRSERPEVVAARSLLAVPPPKARGGNPEPSGRR</sequence>
<organism evidence="5 6">
    <name type="scientific">Blastococcus aggregatus</name>
    <dbReference type="NCBI Taxonomy" id="38502"/>
    <lineage>
        <taxon>Bacteria</taxon>
        <taxon>Bacillati</taxon>
        <taxon>Actinomycetota</taxon>
        <taxon>Actinomycetes</taxon>
        <taxon>Geodermatophilales</taxon>
        <taxon>Geodermatophilaceae</taxon>
        <taxon>Blastococcus</taxon>
    </lineage>
</organism>
<dbReference type="PANTHER" id="PTHR32309:SF31">
    <property type="entry name" value="CAPSULAR EXOPOLYSACCHARIDE FAMILY"/>
    <property type="match status" value="1"/>
</dbReference>
<dbReference type="Pfam" id="PF01656">
    <property type="entry name" value="CbiA"/>
    <property type="match status" value="1"/>
</dbReference>